<dbReference type="Proteomes" id="UP000245021">
    <property type="component" value="Unassembled WGS sequence"/>
</dbReference>
<dbReference type="RefSeq" id="WP_109245339.1">
    <property type="nucleotide sequence ID" value="NZ_BFFO01000002.1"/>
</dbReference>
<dbReference type="EMBL" id="BFFO01000002">
    <property type="protein sequence ID" value="GBG96357.1"/>
    <property type="molecule type" value="Genomic_DNA"/>
</dbReference>
<comment type="caution">
    <text evidence="1">The sequence shown here is derived from an EMBL/GenBank/DDBJ whole genome shotgun (WGS) entry which is preliminary data.</text>
</comment>
<dbReference type="AlphaFoldDB" id="A0A2R5HE44"/>
<accession>A0A2R5HE44</accession>
<evidence type="ECO:0000313" key="1">
    <source>
        <dbReference type="EMBL" id="GBG96357.1"/>
    </source>
</evidence>
<protein>
    <recommendedName>
        <fullName evidence="3">Accessory Sec system protein Asp3</fullName>
    </recommendedName>
</protein>
<evidence type="ECO:0000313" key="2">
    <source>
        <dbReference type="Proteomes" id="UP000245021"/>
    </source>
</evidence>
<dbReference type="OrthoDB" id="2042927at2"/>
<evidence type="ECO:0008006" key="3">
    <source>
        <dbReference type="Google" id="ProtNLM"/>
    </source>
</evidence>
<sequence>MSVWIIKWGESFSESYAFGAKVKKEPNSVYYSASMMPVASKIRTWKAIGSFAVDRTSPALPLLLAGEEYHIKALLEADDNASFELRVDCYDRFGNLIEMFSNDGLELTFTYPNETVNYEVALVNKRHKYLYFNYLLISDKENIDAVKLGPSAGLLKADDEPTYTIDYLWRQTNIVKRPTGLGLMVQPDIKSLVSGLELMSEVIQKDAAESETGAKKLRILKGINFEKLPEAFHLIPTLLEKINPGLELDTDIIPDNLSSLGNILKAYTDRNKEHA</sequence>
<reference evidence="1 2" key="1">
    <citation type="journal article" date="2018" name="Genome Announc.">
        <title>Draft Genome Sequence of Lactococcus sp. Strain NtB2 (JCM 32569), Isolated from the Gut of the Higher Termite Nasutitermes takasagoensis.</title>
        <authorList>
            <person name="Noda S."/>
            <person name="Aihara C."/>
            <person name="Yuki M."/>
            <person name="Ohkuma M."/>
        </authorList>
    </citation>
    <scope>NUCLEOTIDE SEQUENCE [LARGE SCALE GENOMIC DNA]</scope>
    <source>
        <strain evidence="1 2">NtB2</strain>
    </source>
</reference>
<dbReference type="Pfam" id="PF15432">
    <property type="entry name" value="Sec-ASP3"/>
    <property type="match status" value="1"/>
</dbReference>
<dbReference type="InterPro" id="IPR022259">
    <property type="entry name" value="Acessory_Sec_prot_Asp3"/>
</dbReference>
<name>A0A2R5HE44_9LACT</name>
<dbReference type="GO" id="GO:0015031">
    <property type="term" value="P:protein transport"/>
    <property type="evidence" value="ECO:0007669"/>
    <property type="project" value="InterPro"/>
</dbReference>
<gene>
    <name evidence="1" type="ORF">NtB2_00468</name>
</gene>
<dbReference type="NCBIfam" id="TIGR03711">
    <property type="entry name" value="acc_sec_asp3"/>
    <property type="match status" value="1"/>
</dbReference>
<proteinExistence type="predicted"/>
<organism evidence="1 2">
    <name type="scientific">Lactococcus termiticola</name>
    <dbReference type="NCBI Taxonomy" id="2169526"/>
    <lineage>
        <taxon>Bacteria</taxon>
        <taxon>Bacillati</taxon>
        <taxon>Bacillota</taxon>
        <taxon>Bacilli</taxon>
        <taxon>Lactobacillales</taxon>
        <taxon>Streptococcaceae</taxon>
        <taxon>Lactococcus</taxon>
    </lineage>
</organism>
<keyword evidence="2" id="KW-1185">Reference proteome</keyword>